<evidence type="ECO:0008006" key="3">
    <source>
        <dbReference type="Google" id="ProtNLM"/>
    </source>
</evidence>
<dbReference type="EMBL" id="PQFF01000399">
    <property type="protein sequence ID" value="RHZ52784.1"/>
    <property type="molecule type" value="Genomic_DNA"/>
</dbReference>
<keyword evidence="2" id="KW-1185">Reference proteome</keyword>
<dbReference type="AlphaFoldDB" id="A0A397GTB8"/>
<evidence type="ECO:0000313" key="1">
    <source>
        <dbReference type="EMBL" id="RHZ52784.1"/>
    </source>
</evidence>
<dbReference type="PANTHER" id="PTHR36168">
    <property type="entry name" value="CHROMOSOME 1, WHOLE GENOME SHOTGUN SEQUENCE"/>
    <property type="match status" value="1"/>
</dbReference>
<sequence length="272" mass="31111">MILISLISFLIDESNDPLWKRALIAFEDVAEVYKAKWGSPAVIIYDNVNLLINDDPKILDILQDDAKKNADKCKYIAVFVSSEGAVPRRMEKRSAWSRAKQPPIEIGDLSKEESMKYLTEKRKINEKALELYELVGGRIIELTAVADYFLAGQSFEEIKKKTLYEAKKKFESAKLLKNQTHYEAGKQVINALLNSKEIDSDVFREIFTNEEEYNEVLKANVFAYHPSRGGTVSFQSRLIENYIRENSNIFVDLINLTPTNEFNSNYASTSKS</sequence>
<evidence type="ECO:0000313" key="2">
    <source>
        <dbReference type="Proteomes" id="UP000266861"/>
    </source>
</evidence>
<accession>A0A397GTB8</accession>
<proteinExistence type="predicted"/>
<dbReference type="Proteomes" id="UP000266861">
    <property type="component" value="Unassembled WGS sequence"/>
</dbReference>
<dbReference type="OrthoDB" id="2432464at2759"/>
<reference evidence="1 2" key="1">
    <citation type="submission" date="2018-08" db="EMBL/GenBank/DDBJ databases">
        <title>Genome and evolution of the arbuscular mycorrhizal fungus Diversispora epigaea (formerly Glomus versiforme) and its bacterial endosymbionts.</title>
        <authorList>
            <person name="Sun X."/>
            <person name="Fei Z."/>
            <person name="Harrison M."/>
        </authorList>
    </citation>
    <scope>NUCLEOTIDE SEQUENCE [LARGE SCALE GENOMIC DNA]</scope>
    <source>
        <strain evidence="1 2">IT104</strain>
    </source>
</reference>
<organism evidence="1 2">
    <name type="scientific">Diversispora epigaea</name>
    <dbReference type="NCBI Taxonomy" id="1348612"/>
    <lineage>
        <taxon>Eukaryota</taxon>
        <taxon>Fungi</taxon>
        <taxon>Fungi incertae sedis</taxon>
        <taxon>Mucoromycota</taxon>
        <taxon>Glomeromycotina</taxon>
        <taxon>Glomeromycetes</taxon>
        <taxon>Diversisporales</taxon>
        <taxon>Diversisporaceae</taxon>
        <taxon>Diversispora</taxon>
    </lineage>
</organism>
<comment type="caution">
    <text evidence="1">The sequence shown here is derived from an EMBL/GenBank/DDBJ whole genome shotgun (WGS) entry which is preliminary data.</text>
</comment>
<protein>
    <recommendedName>
        <fullName evidence="3">ATPase domain-containing protein</fullName>
    </recommendedName>
</protein>
<name>A0A397GTB8_9GLOM</name>
<gene>
    <name evidence="1" type="ORF">Glove_457g44</name>
</gene>
<dbReference type="PANTHER" id="PTHR36168:SF1">
    <property type="entry name" value="ORC1-LIKE AAA ATPASE DOMAIN-CONTAINING PROTEIN"/>
    <property type="match status" value="1"/>
</dbReference>
<dbReference type="STRING" id="1348612.A0A397GTB8"/>